<dbReference type="Gene3D" id="3.30.710.10">
    <property type="entry name" value="Potassium Channel Kv1.1, Chain A"/>
    <property type="match status" value="1"/>
</dbReference>
<dbReference type="SMART" id="SM00512">
    <property type="entry name" value="Skp1"/>
    <property type="match status" value="1"/>
</dbReference>
<dbReference type="SUPFAM" id="SSF54695">
    <property type="entry name" value="POZ domain"/>
    <property type="match status" value="1"/>
</dbReference>
<dbReference type="InterPro" id="IPR051487">
    <property type="entry name" value="Ser/Thr_Proteases_Immune/Dev"/>
</dbReference>
<dbReference type="SUPFAM" id="SSF81382">
    <property type="entry name" value="Skp1 dimerisation domain-like"/>
    <property type="match status" value="1"/>
</dbReference>
<dbReference type="InterPro" id="IPR043504">
    <property type="entry name" value="Peptidase_S1_PA_chymotrypsin"/>
</dbReference>
<evidence type="ECO:0000259" key="4">
    <source>
        <dbReference type="PROSITE" id="PS50240"/>
    </source>
</evidence>
<dbReference type="InterPro" id="IPR001314">
    <property type="entry name" value="Peptidase_S1A"/>
</dbReference>
<dbReference type="InterPro" id="IPR009003">
    <property type="entry name" value="Peptidase_S1_PA"/>
</dbReference>
<name>A0AAV7IJ07_COTGL</name>
<dbReference type="CDD" id="cd18322">
    <property type="entry name" value="BTB_POZ_SKP1"/>
    <property type="match status" value="1"/>
</dbReference>
<dbReference type="AlphaFoldDB" id="A0AAV7IJ07"/>
<dbReference type="PANTHER" id="PTHR24256">
    <property type="entry name" value="TRYPTASE-RELATED"/>
    <property type="match status" value="1"/>
</dbReference>
<dbReference type="PRINTS" id="PR00722">
    <property type="entry name" value="CHYMOTRYPSIN"/>
</dbReference>
<sequence length="313" mass="35309">MMIHPKFDDNIVNDIALLSLASAVPLANNPHINFACLPLEVPKVKRRCGVSGWSEEPYDHLEALIYMKEVDVPIVDNNKCEARLQTTRLSHNFKLDKKSSICAEGEPEKDSCSGDGGAPLVCERTNGQWEVVSLVAGGVSCGQPIPGLYVNVKNYIPWIHEQIANSLFKVDVEILKCSTPIETMLENLGENESDDEVPIPLLIINSVILEKIIQWAIHHINDLPFDEENNKGDLLKTDDMCDWDAEFFKIEQGMLLDLIEATNYLDIKPMMETICKTIAHKMKKKTTEELRNAFGVENDFTPEEEEKLRKFGK</sequence>
<feature type="domain" description="Peptidase S1" evidence="4">
    <location>
        <begin position="1"/>
        <end position="164"/>
    </location>
</feature>
<dbReference type="Proteomes" id="UP000826195">
    <property type="component" value="Unassembled WGS sequence"/>
</dbReference>
<gene>
    <name evidence="5" type="ORF">KQX54_004131</name>
</gene>
<dbReference type="GO" id="GO:0004252">
    <property type="term" value="F:serine-type endopeptidase activity"/>
    <property type="evidence" value="ECO:0007669"/>
    <property type="project" value="InterPro"/>
</dbReference>
<dbReference type="SMART" id="SM00020">
    <property type="entry name" value="Tryp_SPc"/>
    <property type="match status" value="1"/>
</dbReference>
<dbReference type="InterPro" id="IPR036296">
    <property type="entry name" value="SKP1-like_dim_sf"/>
</dbReference>
<evidence type="ECO:0000256" key="3">
    <source>
        <dbReference type="ARBA" id="ARBA00024195"/>
    </source>
</evidence>
<dbReference type="Pfam" id="PF01466">
    <property type="entry name" value="Skp1"/>
    <property type="match status" value="1"/>
</dbReference>
<proteinExistence type="inferred from homology"/>
<dbReference type="SUPFAM" id="SSF50494">
    <property type="entry name" value="Trypsin-like serine proteases"/>
    <property type="match status" value="1"/>
</dbReference>
<evidence type="ECO:0000313" key="6">
    <source>
        <dbReference type="Proteomes" id="UP000826195"/>
    </source>
</evidence>
<organism evidence="5 6">
    <name type="scientific">Cotesia glomerata</name>
    <name type="common">Lepidopteran parasitic wasp</name>
    <name type="synonym">Apanteles glomeratus</name>
    <dbReference type="NCBI Taxonomy" id="32391"/>
    <lineage>
        <taxon>Eukaryota</taxon>
        <taxon>Metazoa</taxon>
        <taxon>Ecdysozoa</taxon>
        <taxon>Arthropoda</taxon>
        <taxon>Hexapoda</taxon>
        <taxon>Insecta</taxon>
        <taxon>Pterygota</taxon>
        <taxon>Neoptera</taxon>
        <taxon>Endopterygota</taxon>
        <taxon>Hymenoptera</taxon>
        <taxon>Apocrita</taxon>
        <taxon>Ichneumonoidea</taxon>
        <taxon>Braconidae</taxon>
        <taxon>Microgastrinae</taxon>
        <taxon>Cotesia</taxon>
    </lineage>
</organism>
<comment type="similarity">
    <text evidence="3">Belongs to the peptidase S1 family. CLIP subfamily.</text>
</comment>
<comment type="similarity">
    <text evidence="1">Belongs to the SKP1 family.</text>
</comment>
<evidence type="ECO:0000256" key="1">
    <source>
        <dbReference type="ARBA" id="ARBA00009993"/>
    </source>
</evidence>
<dbReference type="Pfam" id="PF03931">
    <property type="entry name" value="Skp1_POZ"/>
    <property type="match status" value="1"/>
</dbReference>
<evidence type="ECO:0000313" key="5">
    <source>
        <dbReference type="EMBL" id="KAH0552010.1"/>
    </source>
</evidence>
<dbReference type="Gene3D" id="2.40.10.10">
    <property type="entry name" value="Trypsin-like serine proteases"/>
    <property type="match status" value="2"/>
</dbReference>
<dbReference type="InterPro" id="IPR001232">
    <property type="entry name" value="SKP1-like"/>
</dbReference>
<dbReference type="InterPro" id="IPR016072">
    <property type="entry name" value="Skp1_comp_dimer"/>
</dbReference>
<protein>
    <recommendedName>
        <fullName evidence="4">Peptidase S1 domain-containing protein</fullName>
    </recommendedName>
</protein>
<dbReference type="GO" id="GO:0006511">
    <property type="term" value="P:ubiquitin-dependent protein catabolic process"/>
    <property type="evidence" value="ECO:0007669"/>
    <property type="project" value="InterPro"/>
</dbReference>
<dbReference type="EMBL" id="JAHXZJ010001492">
    <property type="protein sequence ID" value="KAH0552010.1"/>
    <property type="molecule type" value="Genomic_DNA"/>
</dbReference>
<evidence type="ECO:0000256" key="2">
    <source>
        <dbReference type="ARBA" id="ARBA00023157"/>
    </source>
</evidence>
<dbReference type="Pfam" id="PF00089">
    <property type="entry name" value="Trypsin"/>
    <property type="match status" value="1"/>
</dbReference>
<keyword evidence="2" id="KW-1015">Disulfide bond</keyword>
<comment type="caution">
    <text evidence="5">The sequence shown here is derived from an EMBL/GenBank/DDBJ whole genome shotgun (WGS) entry which is preliminary data.</text>
</comment>
<keyword evidence="6" id="KW-1185">Reference proteome</keyword>
<reference evidence="5 6" key="1">
    <citation type="journal article" date="2021" name="J. Hered.">
        <title>A chromosome-level genome assembly of the parasitoid wasp, Cotesia glomerata (Hymenoptera: Braconidae).</title>
        <authorList>
            <person name="Pinto B.J."/>
            <person name="Weis J.J."/>
            <person name="Gamble T."/>
            <person name="Ode P.J."/>
            <person name="Paul R."/>
            <person name="Zaspel J.M."/>
        </authorList>
    </citation>
    <scope>NUCLEOTIDE SEQUENCE [LARGE SCALE GENOMIC DNA]</scope>
    <source>
        <strain evidence="5">CgM1</strain>
    </source>
</reference>
<accession>A0AAV7IJ07</accession>
<dbReference type="InterPro" id="IPR011333">
    <property type="entry name" value="SKP1/BTB/POZ_sf"/>
</dbReference>
<dbReference type="PROSITE" id="PS50240">
    <property type="entry name" value="TRYPSIN_DOM"/>
    <property type="match status" value="1"/>
</dbReference>
<dbReference type="InterPro" id="IPR016073">
    <property type="entry name" value="Skp1_comp_POZ"/>
</dbReference>
<dbReference type="CDD" id="cd00190">
    <property type="entry name" value="Tryp_SPc"/>
    <property type="match status" value="1"/>
</dbReference>
<dbReference type="InterPro" id="IPR001254">
    <property type="entry name" value="Trypsin_dom"/>
</dbReference>